<accession>A0A370DTU5</accession>
<dbReference type="AlphaFoldDB" id="A0A370DTU5"/>
<dbReference type="Gene3D" id="3.40.50.300">
    <property type="entry name" value="P-loop containing nucleotide triphosphate hydrolases"/>
    <property type="match status" value="1"/>
</dbReference>
<gene>
    <name evidence="2" type="ORF">DIZ78_01460</name>
</gene>
<dbReference type="PANTHER" id="PTHR43681:SF1">
    <property type="entry name" value="SARCALUMENIN"/>
    <property type="match status" value="1"/>
</dbReference>
<dbReference type="InterPro" id="IPR051943">
    <property type="entry name" value="TRAFAC_Dynamin-like_GTPase"/>
</dbReference>
<dbReference type="SUPFAM" id="SSF52540">
    <property type="entry name" value="P-loop containing nucleoside triphosphate hydrolases"/>
    <property type="match status" value="1"/>
</dbReference>
<feature type="domain" description="Dynamin N-terminal" evidence="1">
    <location>
        <begin position="61"/>
        <end position="237"/>
    </location>
</feature>
<name>A0A370DTU5_9GAMM</name>
<evidence type="ECO:0000259" key="1">
    <source>
        <dbReference type="Pfam" id="PF00350"/>
    </source>
</evidence>
<protein>
    <submittedName>
        <fullName evidence="2">GTP-binding protein HSR1</fullName>
    </submittedName>
</protein>
<keyword evidence="3" id="KW-1185">Reference proteome</keyword>
<evidence type="ECO:0000313" key="3">
    <source>
        <dbReference type="Proteomes" id="UP000254771"/>
    </source>
</evidence>
<reference evidence="2 3" key="1">
    <citation type="journal article" date="2018" name="ISME J.">
        <title>Endosymbiont genomes yield clues of tubeworm success.</title>
        <authorList>
            <person name="Li Y."/>
            <person name="Liles M.R."/>
            <person name="Halanych K.M."/>
        </authorList>
    </citation>
    <scope>NUCLEOTIDE SEQUENCE [LARGE SCALE GENOMIC DNA]</scope>
    <source>
        <strain evidence="2">A1462</strain>
    </source>
</reference>
<proteinExistence type="predicted"/>
<dbReference type="InterPro" id="IPR027417">
    <property type="entry name" value="P-loop_NTPase"/>
</dbReference>
<dbReference type="Proteomes" id="UP000254771">
    <property type="component" value="Unassembled WGS sequence"/>
</dbReference>
<dbReference type="InterPro" id="IPR045063">
    <property type="entry name" value="Dynamin_N"/>
</dbReference>
<dbReference type="Pfam" id="PF00350">
    <property type="entry name" value="Dynamin_N"/>
    <property type="match status" value="1"/>
</dbReference>
<dbReference type="EMBL" id="QFXE01000001">
    <property type="protein sequence ID" value="RDH88625.1"/>
    <property type="molecule type" value="Genomic_DNA"/>
</dbReference>
<sequence>MIRSRKLLIRATGLTDSVNIQQNARELFESVLAMTRGYPSLQELHCELQSHYQRLHQPMQVAIVGKIKAGKSTMMNALLGEQMVATGAEELTFNVNWLRYALEPFLLVHYKDGRPVEEKSLKELESLTRRRGFDVEQLKQIKYVEVGYPNDMLKNFNLIDTPGLGSAYLDDSRNTLDFLGLDAHKLTERTEAEASGADAILYLFSQSIGQSDKSILEEFQGASIGEASPINTIGVLTRIDAYWPTEENPLAGGQNVINRLRSEHNEVNGVFYNIFPVSGLLAFGAKTLTREEHGTLLQLARLPQARFQRLVRNVNRFAQREYDDIDVSPQRRQSLLMRLGQFGIGEAYSAISDGIGEKDALSQALVNRSGLPQLTDCVMSHFGNRAFLIKLSTGLHKTAVSCFVAERRLSGLERGIVSQIRAKFEAFEAQQHEFTELRILRSYYEGGLEIAPDEAQHLLQITGEYGVSIGERLGAEQQADPVTLLAACRERKRYWYQRANDVMGAGRATISAANALARSYERIEYNLSRGPGSADRQN</sequence>
<organism evidence="2 3">
    <name type="scientific">endosymbiont of Escarpia spicata</name>
    <dbReference type="NCBI Taxonomy" id="2200908"/>
    <lineage>
        <taxon>Bacteria</taxon>
        <taxon>Pseudomonadati</taxon>
        <taxon>Pseudomonadota</taxon>
        <taxon>Gammaproteobacteria</taxon>
        <taxon>sulfur-oxidizing symbionts</taxon>
    </lineage>
</organism>
<dbReference type="PANTHER" id="PTHR43681">
    <property type="entry name" value="TRANSMEMBRANE GTPASE FZO"/>
    <property type="match status" value="1"/>
</dbReference>
<comment type="caution">
    <text evidence="2">The sequence shown here is derived from an EMBL/GenBank/DDBJ whole genome shotgun (WGS) entry which is preliminary data.</text>
</comment>
<evidence type="ECO:0000313" key="2">
    <source>
        <dbReference type="EMBL" id="RDH88625.1"/>
    </source>
</evidence>